<dbReference type="FunFam" id="1.20.120.1150:FF:000002">
    <property type="entry name" value="Serine/threonine-protein phosphatase 2A activator"/>
    <property type="match status" value="1"/>
</dbReference>
<feature type="compositionally biased region" description="Basic and acidic residues" evidence="8">
    <location>
        <begin position="916"/>
        <end position="929"/>
    </location>
</feature>
<protein>
    <recommendedName>
        <fullName evidence="4">peptidylprolyl isomerase</fullName>
        <ecNumber evidence="4">5.2.1.8</ecNumber>
    </recommendedName>
</protein>
<dbReference type="GO" id="GO:0003755">
    <property type="term" value="F:peptidyl-prolyl cis-trans isomerase activity"/>
    <property type="evidence" value="ECO:0007669"/>
    <property type="project" value="UniProtKB-KW"/>
</dbReference>
<dbReference type="Pfam" id="PF03095">
    <property type="entry name" value="PTPA"/>
    <property type="match status" value="1"/>
</dbReference>
<dbReference type="GO" id="GO:0005634">
    <property type="term" value="C:nucleus"/>
    <property type="evidence" value="ECO:0007669"/>
    <property type="project" value="TreeGrafter"/>
</dbReference>
<keyword evidence="7" id="KW-0413">Isomerase</keyword>
<dbReference type="InterPro" id="IPR037218">
    <property type="entry name" value="PTPA_sf"/>
</dbReference>
<dbReference type="GO" id="GO:0007052">
    <property type="term" value="P:mitotic spindle organization"/>
    <property type="evidence" value="ECO:0007669"/>
    <property type="project" value="TreeGrafter"/>
</dbReference>
<dbReference type="GO" id="GO:0008160">
    <property type="term" value="F:protein tyrosine phosphatase activator activity"/>
    <property type="evidence" value="ECO:0007669"/>
    <property type="project" value="TreeGrafter"/>
</dbReference>
<feature type="region of interest" description="Disordered" evidence="8">
    <location>
        <begin position="909"/>
        <end position="956"/>
    </location>
</feature>
<evidence type="ECO:0000313" key="10">
    <source>
        <dbReference type="Proteomes" id="UP000631114"/>
    </source>
</evidence>
<feature type="compositionally biased region" description="Polar residues" evidence="8">
    <location>
        <begin position="511"/>
        <end position="535"/>
    </location>
</feature>
<feature type="compositionally biased region" description="Polar residues" evidence="8">
    <location>
        <begin position="935"/>
        <end position="945"/>
    </location>
</feature>
<comment type="similarity">
    <text evidence="3">Belongs to the PTPA-type PPIase family.</text>
</comment>
<keyword evidence="5" id="KW-0963">Cytoplasm</keyword>
<dbReference type="InterPro" id="IPR043170">
    <property type="entry name" value="PTPA_C_lid"/>
</dbReference>
<dbReference type="CDD" id="cd04087">
    <property type="entry name" value="PTPA"/>
    <property type="match status" value="1"/>
</dbReference>
<comment type="caution">
    <text evidence="9">The sequence shown here is derived from an EMBL/GenBank/DDBJ whole genome shotgun (WGS) entry which is preliminary data.</text>
</comment>
<dbReference type="EMBL" id="JADFTS010000008">
    <property type="protein sequence ID" value="KAF9594448.1"/>
    <property type="molecule type" value="Genomic_DNA"/>
</dbReference>
<feature type="region of interest" description="Disordered" evidence="8">
    <location>
        <begin position="511"/>
        <end position="542"/>
    </location>
</feature>
<evidence type="ECO:0000256" key="6">
    <source>
        <dbReference type="ARBA" id="ARBA00023110"/>
    </source>
</evidence>
<dbReference type="PANTHER" id="PTHR10012:SF0">
    <property type="entry name" value="SERINE_THREONINE-PROTEIN PHOSPHATASE 2A ACTIVATOR"/>
    <property type="match status" value="1"/>
</dbReference>
<dbReference type="Proteomes" id="UP000631114">
    <property type="component" value="Unassembled WGS sequence"/>
</dbReference>
<dbReference type="GO" id="GO:0005737">
    <property type="term" value="C:cytoplasm"/>
    <property type="evidence" value="ECO:0007669"/>
    <property type="project" value="UniProtKB-SubCell"/>
</dbReference>
<dbReference type="PANTHER" id="PTHR10012">
    <property type="entry name" value="SERINE/THREONINE-PROTEIN PHOSPHATASE 2A REGULATORY SUBUNIT B"/>
    <property type="match status" value="1"/>
</dbReference>
<dbReference type="EC" id="5.2.1.8" evidence="4"/>
<accession>A0A835HCN9</accession>
<proteinExistence type="inferred from homology"/>
<evidence type="ECO:0000256" key="7">
    <source>
        <dbReference type="ARBA" id="ARBA00023235"/>
    </source>
</evidence>
<evidence type="ECO:0000256" key="3">
    <source>
        <dbReference type="ARBA" id="ARBA00011019"/>
    </source>
</evidence>
<dbReference type="GO" id="GO:0000159">
    <property type="term" value="C:protein phosphatase type 2A complex"/>
    <property type="evidence" value="ECO:0007669"/>
    <property type="project" value="TreeGrafter"/>
</dbReference>
<keyword evidence="10" id="KW-1185">Reference proteome</keyword>
<dbReference type="InterPro" id="IPR004327">
    <property type="entry name" value="Phstyr_phstse_ac"/>
</dbReference>
<gene>
    <name evidence="9" type="ORF">IFM89_031050</name>
</gene>
<feature type="region of interest" description="Disordered" evidence="8">
    <location>
        <begin position="670"/>
        <end position="699"/>
    </location>
</feature>
<evidence type="ECO:0000256" key="5">
    <source>
        <dbReference type="ARBA" id="ARBA00022490"/>
    </source>
</evidence>
<dbReference type="AlphaFoldDB" id="A0A835HCN9"/>
<comment type="subcellular location">
    <subcellularLocation>
        <location evidence="2">Cytoplasm</location>
    </subcellularLocation>
</comment>
<feature type="region of interest" description="Disordered" evidence="8">
    <location>
        <begin position="571"/>
        <end position="595"/>
    </location>
</feature>
<sequence length="978" mass="109098">MDPSKPEPMEIHQLEDQKATTHHHHYTNTNTNCCVSCGEPANITPPTSWSGISPPNYRPIRSPAINFPPSNTQQSIILTPVPKSQTVTLISLPHNFQHPSKKIHSPNDISHFSNSPSGLNFLGFIVSLSDSIRGHKISDPCLISETVNAIISILDTLIKYIDDIPPAQQSSRYGNYSYRLWHERLTQNSQTFMLSLLPEELRCAVLEIVPYFLDSFGNATRIDYGTGHETNFVAWLYCLARMNVASQRDYHAIVSRVFVKYLELMRKLQMIYCLEPAGSHGVWGLDDYHFFPFIFGSSQLIDHKYMKPKSIHNQDIVENFSGEYMYLSCIEFVKKVKKGLFAEHSPLLDDISGVANWNKVNGGLLKMYKAEVLGKVPIMQHFLFGSLINWKRFEVGWTGIRGRSLIGITESRGAYRTKGFLTKEMTLWVADRFHSFAANESVKDGCANYRRRDAQFVVIVGIKTNENGRYVRIFISPRSSKGRSVILGVPEVKNEGWIQFATSLKGFTEGSTTTLRQGNGNVNPTGTLGLNSRSNGEQERSKTGSYLHALLHCGGQQVAGIEYGARENNLEGQGEMGEDEAEGGSETHSLENEEDEEPIIAEVEVRVVNDNPSWDSVLKKIKLCKELILKEKGRGTDREKKKDGVWVSVKWRKYCIDDFGEATANGSVAGTAREEAGNKSSESGKVGGDERAIETSSCSSRSPLENVSAVVGEISMVEEMQSRVKFLNLNLPHPLRAVSPTRDGGHTVEEYANINENVDGTDVVEEVENNITFCTGIDRVSRQSMGLVDGGLTINALIPWGKQYLHWARSMVLEVRATTRGTSLLSDLSRESATTEERRCMKMWANQVCVSENIGEIAFPQVVVVTDCVNGGGSVYNQEVVVRREKEGDPLLQETSQLHFTAESVVQQSSSQTFKRAREEEQPTTREEDGCAGSTGPSGNLTTWEDNVLGRKGDDGNDARSYDGYWGRRIYFHVCIGY</sequence>
<dbReference type="Gene3D" id="1.20.120.1150">
    <property type="match status" value="1"/>
</dbReference>
<comment type="catalytic activity">
    <reaction evidence="1">
        <text>[protein]-peptidylproline (omega=180) = [protein]-peptidylproline (omega=0)</text>
        <dbReference type="Rhea" id="RHEA:16237"/>
        <dbReference type="Rhea" id="RHEA-COMP:10747"/>
        <dbReference type="Rhea" id="RHEA-COMP:10748"/>
        <dbReference type="ChEBI" id="CHEBI:83833"/>
        <dbReference type="ChEBI" id="CHEBI:83834"/>
        <dbReference type="EC" id="5.2.1.8"/>
    </reaction>
</comment>
<evidence type="ECO:0000256" key="4">
    <source>
        <dbReference type="ARBA" id="ARBA00013194"/>
    </source>
</evidence>
<reference evidence="9 10" key="1">
    <citation type="submission" date="2020-10" db="EMBL/GenBank/DDBJ databases">
        <title>The Coptis chinensis genome and diversification of protoberbering-type alkaloids.</title>
        <authorList>
            <person name="Wang B."/>
            <person name="Shu S."/>
            <person name="Song C."/>
            <person name="Liu Y."/>
        </authorList>
    </citation>
    <scope>NUCLEOTIDE SEQUENCE [LARGE SCALE GENOMIC DNA]</scope>
    <source>
        <strain evidence="9">HL-2020</strain>
        <tissue evidence="9">Leaf</tissue>
    </source>
</reference>
<evidence type="ECO:0000256" key="1">
    <source>
        <dbReference type="ARBA" id="ARBA00000971"/>
    </source>
</evidence>
<organism evidence="9 10">
    <name type="scientific">Coptis chinensis</name>
    <dbReference type="NCBI Taxonomy" id="261450"/>
    <lineage>
        <taxon>Eukaryota</taxon>
        <taxon>Viridiplantae</taxon>
        <taxon>Streptophyta</taxon>
        <taxon>Embryophyta</taxon>
        <taxon>Tracheophyta</taxon>
        <taxon>Spermatophyta</taxon>
        <taxon>Magnoliopsida</taxon>
        <taxon>Ranunculales</taxon>
        <taxon>Ranunculaceae</taxon>
        <taxon>Coptidoideae</taxon>
        <taxon>Coptis</taxon>
    </lineage>
</organism>
<evidence type="ECO:0000256" key="2">
    <source>
        <dbReference type="ARBA" id="ARBA00004496"/>
    </source>
</evidence>
<name>A0A835HCN9_9MAGN</name>
<keyword evidence="6" id="KW-0697">Rotamase</keyword>
<evidence type="ECO:0000256" key="8">
    <source>
        <dbReference type="SAM" id="MobiDB-lite"/>
    </source>
</evidence>
<evidence type="ECO:0000313" key="9">
    <source>
        <dbReference type="EMBL" id="KAF9594448.1"/>
    </source>
</evidence>
<dbReference type="OrthoDB" id="16120at2759"/>
<dbReference type="SUPFAM" id="SSF140984">
    <property type="entry name" value="PTPA-like"/>
    <property type="match status" value="1"/>
</dbReference>